<protein>
    <submittedName>
        <fullName evidence="5">Alpha/beta hydrolase</fullName>
    </submittedName>
</protein>
<keyword evidence="2" id="KW-1133">Transmembrane helix</keyword>
<gene>
    <name evidence="5" type="ORF">ACFSDE_08990</name>
</gene>
<dbReference type="EMBL" id="JBHUGD010000003">
    <property type="protein sequence ID" value="MFD1946928.1"/>
    <property type="molecule type" value="Genomic_DNA"/>
</dbReference>
<accession>A0ABW4TN87</accession>
<organism evidence="5 6">
    <name type="scientific">Nocardioides aestuarii</name>
    <dbReference type="NCBI Taxonomy" id="252231"/>
    <lineage>
        <taxon>Bacteria</taxon>
        <taxon>Bacillati</taxon>
        <taxon>Actinomycetota</taxon>
        <taxon>Actinomycetes</taxon>
        <taxon>Propionibacteriales</taxon>
        <taxon>Nocardioidaceae</taxon>
        <taxon>Nocardioides</taxon>
    </lineage>
</organism>
<feature type="transmembrane region" description="Helical" evidence="2">
    <location>
        <begin position="45"/>
        <end position="69"/>
    </location>
</feature>
<dbReference type="InterPro" id="IPR027788">
    <property type="entry name" value="Alpha/beta-hydrolase_N_dom"/>
</dbReference>
<dbReference type="Pfam" id="PF15420">
    <property type="entry name" value="Abhydrolase_9_N"/>
    <property type="match status" value="1"/>
</dbReference>
<dbReference type="RefSeq" id="WP_343917545.1">
    <property type="nucleotide sequence ID" value="NZ_BAAAJT010000002.1"/>
</dbReference>
<feature type="transmembrane region" description="Helical" evidence="2">
    <location>
        <begin position="16"/>
        <end position="33"/>
    </location>
</feature>
<evidence type="ECO:0000256" key="2">
    <source>
        <dbReference type="SAM" id="Phobius"/>
    </source>
</evidence>
<feature type="transmembrane region" description="Helical" evidence="2">
    <location>
        <begin position="121"/>
        <end position="142"/>
    </location>
</feature>
<sequence>MELERVSGWVARQARAPFAATSGAVVLFCLSLTPSLLPRLALSQALLSALCLLLGYGAGALLGWLVRSCGGHLSGQARSRAWRVLAALGGAACLVFLLLGLRWENEVRVLVGMDRVGIGHAVVGAAVAVVLFALLLLVARGVKALGRLAGRQVGRVLPAGPATVIGGLLVAVVAYEVVVGIGGARLLGALDSTFRTINDEFRTDLPAPTVAGVSAGPGSTQTWDDLGRQGRLFVSNAPTLEAIEAFSDGPALAPVRAYVGAGQAGVDVRREADQAVAEMEALGGFDRAVVNVVTGTGRGWVNENQAQALEYMWGGDTATVSLQYSYLPSWMSFLLDRQRSQDAGRALFDAIYARWLDIPEDDRPLLVVSGESLGSFGGEAAFSGPQDMATRTSGALFVGPTANNVLWGRLTEERDPGSPEVLPVADGGEIVRFAERPADWVAPGEWTGTRVGYLQHANDPITWWSLDLAVERPDWLEEDRGRSVSPHVRWVPVVTMLQLGIDQAMANSVPAGQGHQFGQLPVYAWAEILPPPGWTDADSERLAETVRRRPPAGS</sequence>
<feature type="domain" description="Alpha/beta-hydrolase catalytic" evidence="3">
    <location>
        <begin position="255"/>
        <end position="542"/>
    </location>
</feature>
<feature type="transmembrane region" description="Helical" evidence="2">
    <location>
        <begin position="81"/>
        <end position="101"/>
    </location>
</feature>
<keyword evidence="5" id="KW-0378">Hydrolase</keyword>
<dbReference type="Pfam" id="PF10081">
    <property type="entry name" value="Abhydrolase_9"/>
    <property type="match status" value="1"/>
</dbReference>
<evidence type="ECO:0000313" key="6">
    <source>
        <dbReference type="Proteomes" id="UP001597351"/>
    </source>
</evidence>
<evidence type="ECO:0000259" key="4">
    <source>
        <dbReference type="Pfam" id="PF15420"/>
    </source>
</evidence>
<dbReference type="GO" id="GO:0016787">
    <property type="term" value="F:hydrolase activity"/>
    <property type="evidence" value="ECO:0007669"/>
    <property type="project" value="UniProtKB-KW"/>
</dbReference>
<reference evidence="6" key="1">
    <citation type="journal article" date="2019" name="Int. J. Syst. Evol. Microbiol.">
        <title>The Global Catalogue of Microorganisms (GCM) 10K type strain sequencing project: providing services to taxonomists for standard genome sequencing and annotation.</title>
        <authorList>
            <consortium name="The Broad Institute Genomics Platform"/>
            <consortium name="The Broad Institute Genome Sequencing Center for Infectious Disease"/>
            <person name="Wu L."/>
            <person name="Ma J."/>
        </authorList>
    </citation>
    <scope>NUCLEOTIDE SEQUENCE [LARGE SCALE GENOMIC DNA]</scope>
    <source>
        <strain evidence="6">CGMCC 1.12477</strain>
    </source>
</reference>
<keyword evidence="2" id="KW-0812">Transmembrane</keyword>
<dbReference type="InterPro" id="IPR027787">
    <property type="entry name" value="Alpha/beta-hydrolase_catalytic"/>
</dbReference>
<evidence type="ECO:0000313" key="5">
    <source>
        <dbReference type="EMBL" id="MFD1946928.1"/>
    </source>
</evidence>
<evidence type="ECO:0000259" key="3">
    <source>
        <dbReference type="Pfam" id="PF10081"/>
    </source>
</evidence>
<name>A0ABW4TN87_9ACTN</name>
<feature type="region of interest" description="Disordered" evidence="1">
    <location>
        <begin position="534"/>
        <end position="554"/>
    </location>
</feature>
<keyword evidence="2" id="KW-0472">Membrane</keyword>
<feature type="transmembrane region" description="Helical" evidence="2">
    <location>
        <begin position="163"/>
        <end position="187"/>
    </location>
</feature>
<proteinExistence type="predicted"/>
<feature type="compositionally biased region" description="Basic and acidic residues" evidence="1">
    <location>
        <begin position="538"/>
        <end position="547"/>
    </location>
</feature>
<evidence type="ECO:0000256" key="1">
    <source>
        <dbReference type="SAM" id="MobiDB-lite"/>
    </source>
</evidence>
<keyword evidence="6" id="KW-1185">Reference proteome</keyword>
<dbReference type="Proteomes" id="UP001597351">
    <property type="component" value="Unassembled WGS sequence"/>
</dbReference>
<comment type="caution">
    <text evidence="5">The sequence shown here is derived from an EMBL/GenBank/DDBJ whole genome shotgun (WGS) entry which is preliminary data.</text>
</comment>
<feature type="domain" description="Alpha/beta-hydrolase N-terminal" evidence="4">
    <location>
        <begin position="32"/>
        <end position="238"/>
    </location>
</feature>